<comment type="similarity">
    <text evidence="3 11">Belongs to the binding-protein-dependent transport system permease family. CysTW subfamily.</text>
</comment>
<dbReference type="InterPro" id="IPR000515">
    <property type="entry name" value="MetI-like"/>
</dbReference>
<evidence type="ECO:0000259" key="12">
    <source>
        <dbReference type="PROSITE" id="PS50928"/>
    </source>
</evidence>
<dbReference type="Proteomes" id="UP000648239">
    <property type="component" value="Unassembled WGS sequence"/>
</dbReference>
<keyword evidence="5 11" id="KW-1003">Cell membrane</keyword>
<evidence type="ECO:0000256" key="9">
    <source>
        <dbReference type="ARBA" id="ARBA00023136"/>
    </source>
</evidence>
<comment type="subcellular location">
    <subcellularLocation>
        <location evidence="2 10">Cell membrane</location>
        <topology evidence="2 10">Multi-pass membrane protein</topology>
    </subcellularLocation>
</comment>
<dbReference type="Gene3D" id="1.10.3720.10">
    <property type="entry name" value="MetI-like"/>
    <property type="match status" value="1"/>
</dbReference>
<sequence>MRSALFLSLWVTLASTLIVAVIGTISGYLISRRRFPGRGLLEAVLNLPLVLPPTVTGYYLIVLLGRRGLLGETLFEWTGFTVPFTWVACVVAASLMAFPLMLRSALVAFESIDPRQALAAASLGHGRLSTFFRVLVPMARRGLLAGMVLSFARALGEFGATLMLAGNIPGRTQTLPLAIYEAALSGEDRDALLMAGALTLVSVIVMILAGRLDRKTA</sequence>
<evidence type="ECO:0000256" key="10">
    <source>
        <dbReference type="RuleBase" id="RU363032"/>
    </source>
</evidence>
<feature type="transmembrane region" description="Helical" evidence="10">
    <location>
        <begin position="6"/>
        <end position="31"/>
    </location>
</feature>
<comment type="function">
    <text evidence="1 11">Part of the binding-protein-dependent transport system for molybdenum; probably responsible for the translocation of the substrate across the membrane.</text>
</comment>
<evidence type="ECO:0000313" key="13">
    <source>
        <dbReference type="EMBL" id="MBD3867052.1"/>
    </source>
</evidence>
<dbReference type="Pfam" id="PF00528">
    <property type="entry name" value="BPD_transp_1"/>
    <property type="match status" value="1"/>
</dbReference>
<evidence type="ECO:0000256" key="2">
    <source>
        <dbReference type="ARBA" id="ARBA00004651"/>
    </source>
</evidence>
<evidence type="ECO:0000256" key="5">
    <source>
        <dbReference type="ARBA" id="ARBA00022475"/>
    </source>
</evidence>
<comment type="caution">
    <text evidence="13">The sequence shown here is derived from an EMBL/GenBank/DDBJ whole genome shotgun (WGS) entry which is preliminary data.</text>
</comment>
<organism evidence="13 14">
    <name type="scientific">Candidatus Polarisedimenticola svalbardensis</name>
    <dbReference type="NCBI Taxonomy" id="2886004"/>
    <lineage>
        <taxon>Bacteria</taxon>
        <taxon>Pseudomonadati</taxon>
        <taxon>Acidobacteriota</taxon>
        <taxon>Candidatus Polarisedimenticolia</taxon>
        <taxon>Candidatus Polarisedimenticolales</taxon>
        <taxon>Candidatus Polarisedimenticolaceae</taxon>
        <taxon>Candidatus Polarisedimenticola</taxon>
    </lineage>
</organism>
<dbReference type="NCBIfam" id="TIGR02141">
    <property type="entry name" value="modB_ABC"/>
    <property type="match status" value="1"/>
</dbReference>
<evidence type="ECO:0000256" key="3">
    <source>
        <dbReference type="ARBA" id="ARBA00007069"/>
    </source>
</evidence>
<feature type="transmembrane region" description="Helical" evidence="10">
    <location>
        <begin position="143"/>
        <end position="165"/>
    </location>
</feature>
<protein>
    <recommendedName>
        <fullName evidence="11">Molybdenum transport system permease</fullName>
    </recommendedName>
</protein>
<reference evidence="13 14" key="1">
    <citation type="submission" date="2020-08" db="EMBL/GenBank/DDBJ databases">
        <title>Acidobacteriota in marine sediments use diverse sulfur dissimilation pathways.</title>
        <authorList>
            <person name="Wasmund K."/>
        </authorList>
    </citation>
    <scope>NUCLEOTIDE SEQUENCE [LARGE SCALE GENOMIC DNA]</scope>
    <source>
        <strain evidence="13">MAG AM4</strain>
    </source>
</reference>
<dbReference type="InterPro" id="IPR011867">
    <property type="entry name" value="ModB_ABC"/>
</dbReference>
<dbReference type="CDD" id="cd06261">
    <property type="entry name" value="TM_PBP2"/>
    <property type="match status" value="1"/>
</dbReference>
<keyword evidence="7 10" id="KW-0812">Transmembrane</keyword>
<gene>
    <name evidence="13" type="primary">modB</name>
    <name evidence="13" type="ORF">IFK94_02915</name>
</gene>
<accession>A0A8J6XYD1</accession>
<dbReference type="AlphaFoldDB" id="A0A8J6XYD1"/>
<dbReference type="InterPro" id="IPR035906">
    <property type="entry name" value="MetI-like_sf"/>
</dbReference>
<feature type="transmembrane region" description="Helical" evidence="10">
    <location>
        <begin position="43"/>
        <end position="64"/>
    </location>
</feature>
<feature type="transmembrane region" description="Helical" evidence="10">
    <location>
        <begin position="191"/>
        <end position="210"/>
    </location>
</feature>
<evidence type="ECO:0000313" key="14">
    <source>
        <dbReference type="Proteomes" id="UP000648239"/>
    </source>
</evidence>
<dbReference type="PROSITE" id="PS50928">
    <property type="entry name" value="ABC_TM1"/>
    <property type="match status" value="1"/>
</dbReference>
<evidence type="ECO:0000256" key="6">
    <source>
        <dbReference type="ARBA" id="ARBA00022505"/>
    </source>
</evidence>
<dbReference type="GO" id="GO:0005886">
    <property type="term" value="C:plasma membrane"/>
    <property type="evidence" value="ECO:0007669"/>
    <property type="project" value="UniProtKB-SubCell"/>
</dbReference>
<evidence type="ECO:0000256" key="4">
    <source>
        <dbReference type="ARBA" id="ARBA00022448"/>
    </source>
</evidence>
<dbReference type="SUPFAM" id="SSF161098">
    <property type="entry name" value="MetI-like"/>
    <property type="match status" value="1"/>
</dbReference>
<keyword evidence="6 11" id="KW-0500">Molybdenum</keyword>
<evidence type="ECO:0000256" key="8">
    <source>
        <dbReference type="ARBA" id="ARBA00022989"/>
    </source>
</evidence>
<dbReference type="PANTHER" id="PTHR30183">
    <property type="entry name" value="MOLYBDENUM TRANSPORT SYSTEM PERMEASE PROTEIN MODB"/>
    <property type="match status" value="1"/>
</dbReference>
<name>A0A8J6XYD1_9BACT</name>
<proteinExistence type="inferred from homology"/>
<dbReference type="EMBL" id="JACXWD010000005">
    <property type="protein sequence ID" value="MBD3867052.1"/>
    <property type="molecule type" value="Genomic_DNA"/>
</dbReference>
<evidence type="ECO:0000256" key="7">
    <source>
        <dbReference type="ARBA" id="ARBA00022692"/>
    </source>
</evidence>
<keyword evidence="8 10" id="KW-1133">Transmembrane helix</keyword>
<feature type="domain" description="ABC transmembrane type-1" evidence="12">
    <location>
        <begin position="5"/>
        <end position="209"/>
    </location>
</feature>
<keyword evidence="4 10" id="KW-0813">Transport</keyword>
<dbReference type="GO" id="GO:0015098">
    <property type="term" value="F:molybdate ion transmembrane transporter activity"/>
    <property type="evidence" value="ECO:0007669"/>
    <property type="project" value="UniProtKB-UniRule"/>
</dbReference>
<feature type="transmembrane region" description="Helical" evidence="10">
    <location>
        <begin position="84"/>
        <end position="102"/>
    </location>
</feature>
<evidence type="ECO:0000256" key="11">
    <source>
        <dbReference type="RuleBase" id="RU365097"/>
    </source>
</evidence>
<keyword evidence="9 10" id="KW-0472">Membrane</keyword>
<evidence type="ECO:0000256" key="1">
    <source>
        <dbReference type="ARBA" id="ARBA00002949"/>
    </source>
</evidence>
<dbReference type="PANTHER" id="PTHR30183:SF3">
    <property type="entry name" value="MOLYBDENUM TRANSPORT SYSTEM PERMEASE PROTEIN MODB"/>
    <property type="match status" value="1"/>
</dbReference>